<keyword evidence="3" id="KW-0732">Signal</keyword>
<comment type="caution">
    <text evidence="8">The sequence shown here is derived from an EMBL/GenBank/DDBJ whole genome shotgun (WGS) entry which is preliminary data.</text>
</comment>
<keyword evidence="4" id="KW-0722">Serine protease inhibitor</keyword>
<keyword evidence="2" id="KW-0646">Protease inhibitor</keyword>
<dbReference type="CDD" id="cd02897">
    <property type="entry name" value="A2M_2"/>
    <property type="match status" value="1"/>
</dbReference>
<dbReference type="AlphaFoldDB" id="A0AAD1WWM5"/>
<dbReference type="GO" id="GO:0004867">
    <property type="term" value="F:serine-type endopeptidase inhibitor activity"/>
    <property type="evidence" value="ECO:0007669"/>
    <property type="project" value="UniProtKB-KW"/>
</dbReference>
<gene>
    <name evidence="8" type="ORF">PECUL_23A062405</name>
</gene>
<dbReference type="InterPro" id="IPR041813">
    <property type="entry name" value="A2M_TED"/>
</dbReference>
<keyword evidence="9" id="KW-1185">Reference proteome</keyword>
<comment type="similarity">
    <text evidence="1">Belongs to the protease inhibitor I39 (alpha-2-macroglobulin) family.</text>
</comment>
<name>A0AAD1WWM5_PELCU</name>
<dbReference type="SMART" id="SM01419">
    <property type="entry name" value="Thiol-ester_cl"/>
    <property type="match status" value="1"/>
</dbReference>
<dbReference type="EMBL" id="CAKOES020000004">
    <property type="protein sequence ID" value="CAH2329669.1"/>
    <property type="molecule type" value="Genomic_DNA"/>
</dbReference>
<organism evidence="8 9">
    <name type="scientific">Pelobates cultripes</name>
    <name type="common">Western spadefoot toad</name>
    <dbReference type="NCBI Taxonomy" id="61616"/>
    <lineage>
        <taxon>Eukaryota</taxon>
        <taxon>Metazoa</taxon>
        <taxon>Chordata</taxon>
        <taxon>Craniata</taxon>
        <taxon>Vertebrata</taxon>
        <taxon>Euteleostomi</taxon>
        <taxon>Amphibia</taxon>
        <taxon>Batrachia</taxon>
        <taxon>Anura</taxon>
        <taxon>Pelobatoidea</taxon>
        <taxon>Pelobatidae</taxon>
        <taxon>Pelobates</taxon>
    </lineage>
</organism>
<dbReference type="InterPro" id="IPR011626">
    <property type="entry name" value="Alpha-macroglobulin_TED"/>
</dbReference>
<evidence type="ECO:0000256" key="5">
    <source>
        <dbReference type="ARBA" id="ARBA00023157"/>
    </source>
</evidence>
<dbReference type="SUPFAM" id="SSF48239">
    <property type="entry name" value="Terpenoid cyclases/Protein prenyltransferases"/>
    <property type="match status" value="1"/>
</dbReference>
<dbReference type="InterPro" id="IPR047565">
    <property type="entry name" value="Alpha-macroglob_thiol-ester_cl"/>
</dbReference>
<evidence type="ECO:0000259" key="7">
    <source>
        <dbReference type="SMART" id="SM01361"/>
    </source>
</evidence>
<dbReference type="Pfam" id="PF07678">
    <property type="entry name" value="TED_complement"/>
    <property type="match status" value="1"/>
</dbReference>
<proteinExistence type="inferred from homology"/>
<evidence type="ECO:0000313" key="9">
    <source>
        <dbReference type="Proteomes" id="UP001295444"/>
    </source>
</evidence>
<evidence type="ECO:0000256" key="4">
    <source>
        <dbReference type="ARBA" id="ARBA00022900"/>
    </source>
</evidence>
<dbReference type="InterPro" id="IPR019742">
    <property type="entry name" value="MacrogloblnA2_CS"/>
</dbReference>
<dbReference type="Pfam" id="PF07677">
    <property type="entry name" value="A2M_recep"/>
    <property type="match status" value="1"/>
</dbReference>
<evidence type="ECO:0000256" key="6">
    <source>
        <dbReference type="ARBA" id="ARBA00023180"/>
    </source>
</evidence>
<dbReference type="Gene3D" id="2.60.40.690">
    <property type="entry name" value="Alpha-macroglobulin, receptor-binding domain"/>
    <property type="match status" value="1"/>
</dbReference>
<dbReference type="FunFam" id="1.50.10.20:FF:000001">
    <property type="entry name" value="CD109 isoform 1"/>
    <property type="match status" value="1"/>
</dbReference>
<feature type="domain" description="Alpha-macroglobulin receptor-binding" evidence="7">
    <location>
        <begin position="690"/>
        <end position="777"/>
    </location>
</feature>
<accession>A0AAD1WWM5</accession>
<evidence type="ECO:0000256" key="2">
    <source>
        <dbReference type="ARBA" id="ARBA00022690"/>
    </source>
</evidence>
<dbReference type="Gene3D" id="2.60.120.1540">
    <property type="match status" value="1"/>
</dbReference>
<evidence type="ECO:0000256" key="3">
    <source>
        <dbReference type="ARBA" id="ARBA00022729"/>
    </source>
</evidence>
<sequence length="909" mass="103393">GKQLQRLINNYIWEYKRPRIPSILLQIPVNRGGTGLPNIALYHKAALLEAAIKLHAPSHTFQWVDMENDYFPCSSVVDVLWMPRHLRDKNTLMLPTSRLTLQMWDYLHKRHASTTKFSSWAPITTLHSISPWLSLHKWKDKGITHITDICQQGTILPFPDIQLKYTLPPNYIFPYLQLKSIIKEKDKQLLIILILAARNLIACHWKQQICPTPQQLLHKTQQYLRHEMLIRSTPSRRNITHNNWQRWSIYTTDSQYKREDISLKVPENTIKDSVRAYVTVLGDLMGTALQNLDRLLAMPYGCGEQNMVLFAPNIFILQYLENTHQLNNKILNKAKTFLESGYQRELTYKHGDGSYSAFGENDQEGNTWLTAFVVRSFSKARPYIFIDESQLTHSKTWLRNHRKDSGCFRNVGKLFHTAMKGGVDDEISLTAYVTMALLESDVPPENPVVADALACLRKAAVDVNNVYTQALLAYTFTLAGDTDLRRQLVEKLDKQAVRKEGQLHWERQSSTSTSDSSIWNRASSAEVELTSNMLLTMLSGPEKDLGRASEIVNWLSKQQNPYGGFASTQDTVVALQAMAKYAEATFSDISNVTVTVQSQTGMMEFYVDNTNRLLLQTMPLSDVPGNYTLTATGTGCVFVQSVMRYNVPPPRSDATFAVNVDVQPNECLGDPVAKLEIHITAKYIGSREKSNMALIEVKMLSGFIPVKSSVRELEKNKVIRRSEINIDMVTLYLDELGPTPIQLSFTVEQDIEVKNLKPATVKVYDYYEIGEYAISEYNSPCNSGNSWWSKSGWPSSSSSWKGRDLLKWYAHPGGLARGANYNQTPRECPPPNYKCSYPFLPDGQQEWNRYTFTKNTQHTLPPHLASLPSSAQTINTHKTHPPHITLSHPTQDSPPLKHKFLTMHTVQCM</sequence>
<dbReference type="Proteomes" id="UP001295444">
    <property type="component" value="Unassembled WGS sequence"/>
</dbReference>
<dbReference type="GO" id="GO:0005615">
    <property type="term" value="C:extracellular space"/>
    <property type="evidence" value="ECO:0007669"/>
    <property type="project" value="InterPro"/>
</dbReference>
<dbReference type="PANTHER" id="PTHR11412">
    <property type="entry name" value="MACROGLOBULIN / COMPLEMENT"/>
    <property type="match status" value="1"/>
</dbReference>
<dbReference type="SUPFAM" id="SSF49410">
    <property type="entry name" value="Alpha-macroglobulin receptor domain"/>
    <property type="match status" value="1"/>
</dbReference>
<dbReference type="InterPro" id="IPR036595">
    <property type="entry name" value="A-macroglobulin_rcpt-bd_sf"/>
</dbReference>
<dbReference type="Gene3D" id="1.50.10.20">
    <property type="match status" value="1"/>
</dbReference>
<dbReference type="SMART" id="SM01361">
    <property type="entry name" value="A2M_recep"/>
    <property type="match status" value="1"/>
</dbReference>
<dbReference type="InterPro" id="IPR050473">
    <property type="entry name" value="A2M/Complement_sys"/>
</dbReference>
<dbReference type="PANTHER" id="PTHR11412:SF182">
    <property type="entry name" value="ALPHA-2-MACROGLOBULIN-LIKE PROTEIN 1"/>
    <property type="match status" value="1"/>
</dbReference>
<keyword evidence="6" id="KW-0325">Glycoprotein</keyword>
<dbReference type="PROSITE" id="PS00477">
    <property type="entry name" value="ALPHA_2_MACROGLOBULIN"/>
    <property type="match status" value="1"/>
</dbReference>
<keyword evidence="5" id="KW-1015">Disulfide bond</keyword>
<protein>
    <submittedName>
        <fullName evidence="8">Pregnancy-zone L homeolog</fullName>
    </submittedName>
</protein>
<feature type="non-terminal residue" evidence="8">
    <location>
        <position position="1"/>
    </location>
</feature>
<reference evidence="8" key="1">
    <citation type="submission" date="2022-03" db="EMBL/GenBank/DDBJ databases">
        <authorList>
            <person name="Alioto T."/>
            <person name="Alioto T."/>
            <person name="Gomez Garrido J."/>
        </authorList>
    </citation>
    <scope>NUCLEOTIDE SEQUENCE</scope>
</reference>
<dbReference type="InterPro" id="IPR009048">
    <property type="entry name" value="A-macroglobulin_rcpt-bd"/>
</dbReference>
<dbReference type="InterPro" id="IPR008930">
    <property type="entry name" value="Terpenoid_cyclase/PrenylTrfase"/>
</dbReference>
<evidence type="ECO:0000313" key="8">
    <source>
        <dbReference type="EMBL" id="CAH2329669.1"/>
    </source>
</evidence>
<evidence type="ECO:0000256" key="1">
    <source>
        <dbReference type="ARBA" id="ARBA00010952"/>
    </source>
</evidence>